<feature type="region of interest" description="Disordered" evidence="1">
    <location>
        <begin position="93"/>
        <end position="115"/>
    </location>
</feature>
<feature type="transmembrane region" description="Helical" evidence="2">
    <location>
        <begin position="296"/>
        <end position="323"/>
    </location>
</feature>
<gene>
    <name evidence="4" type="ORF">NCTC11819_00593</name>
</gene>
<evidence type="ECO:0000313" key="4">
    <source>
        <dbReference type="EMBL" id="STO16048.1"/>
    </source>
</evidence>
<evidence type="ECO:0000313" key="5">
    <source>
        <dbReference type="Proteomes" id="UP000255284"/>
    </source>
</evidence>
<comment type="caution">
    <text evidence="4">The sequence shown here is derived from an EMBL/GenBank/DDBJ whole genome shotgun (WGS) entry which is preliminary data.</text>
</comment>
<feature type="transmembrane region" description="Helical" evidence="2">
    <location>
        <begin position="211"/>
        <end position="233"/>
    </location>
</feature>
<feature type="domain" description="Glycerophosphoryl diester phosphodiesterase membrane" evidence="3">
    <location>
        <begin position="298"/>
        <end position="391"/>
    </location>
</feature>
<evidence type="ECO:0000256" key="2">
    <source>
        <dbReference type="SAM" id="Phobius"/>
    </source>
</evidence>
<keyword evidence="2" id="KW-0472">Membrane</keyword>
<evidence type="ECO:0000259" key="3">
    <source>
        <dbReference type="Pfam" id="PF10110"/>
    </source>
</evidence>
<dbReference type="GeneID" id="61167145"/>
<keyword evidence="2" id="KW-0812">Transmembrane</keyword>
<dbReference type="Proteomes" id="UP000255284">
    <property type="component" value="Unassembled WGS sequence"/>
</dbReference>
<dbReference type="RefSeq" id="WP_255312822.1">
    <property type="nucleotide sequence ID" value="NZ_JACHMA010000001.1"/>
</dbReference>
<name>A0A8G2HSV8_9ACTO</name>
<feature type="transmembrane region" description="Helical" evidence="2">
    <location>
        <begin position="147"/>
        <end position="171"/>
    </location>
</feature>
<keyword evidence="2" id="KW-1133">Transmembrane helix</keyword>
<feature type="transmembrane region" description="Helical" evidence="2">
    <location>
        <begin position="344"/>
        <end position="373"/>
    </location>
</feature>
<sequence length="435" mass="45660">MDQPNQSPTPPNPSSWGNSEVPTSGYGQFSAGSWQNPGGSPAGTTAEAGNGSIPPSGVFGGISRPNNPAGSDNQSTADTSGMAFRGTLNASAGASAGAGAGAGTMPGFSENPRDYQQVQPGVIPLRPLSLSDIFNGAFRALREAPSVMFGLILGIWAVFALVSGIITALSFPDINQAMQTLENSGENTEAMLDTVLGMIESALLVSIPTSIVRIAVLAITTGIGVAAIAPMALGRRPSIGDTWDAVKPHFWRLIGFTFLLDLIAIGVAMLAFSPLILTFVGTYTQNLWMAVSGGLLVLLTGLAGFLCYVFITIRVIFAVPAMVMENIGVGASMRRSWALTKKSFWRIFGVIALTYMIWMAIMAGLGFIVQIVVTVAATVTKNMTLVMGISETLSGVIAGVYIPFIAGVQSILYIDLRMRREGLALSLLRASQQQD</sequence>
<dbReference type="InterPro" id="IPR018476">
    <property type="entry name" value="GlyceroP-diester-Pdiesterase_M"/>
</dbReference>
<protein>
    <submittedName>
        <fullName evidence="4">Predicted integral membrane protein</fullName>
    </submittedName>
</protein>
<proteinExistence type="predicted"/>
<accession>A0A8G2HSV8</accession>
<feature type="transmembrane region" description="Helical" evidence="2">
    <location>
        <begin position="393"/>
        <end position="414"/>
    </location>
</feature>
<organism evidence="4 5">
    <name type="scientific">Mobiluncus mulieris</name>
    <dbReference type="NCBI Taxonomy" id="2052"/>
    <lineage>
        <taxon>Bacteria</taxon>
        <taxon>Bacillati</taxon>
        <taxon>Actinomycetota</taxon>
        <taxon>Actinomycetes</taxon>
        <taxon>Actinomycetales</taxon>
        <taxon>Actinomycetaceae</taxon>
        <taxon>Mobiluncus</taxon>
    </lineage>
</organism>
<evidence type="ECO:0000256" key="1">
    <source>
        <dbReference type="SAM" id="MobiDB-lite"/>
    </source>
</evidence>
<feature type="region of interest" description="Disordered" evidence="1">
    <location>
        <begin position="1"/>
        <end position="81"/>
    </location>
</feature>
<feature type="transmembrane region" description="Helical" evidence="2">
    <location>
        <begin position="253"/>
        <end position="276"/>
    </location>
</feature>
<dbReference type="Pfam" id="PF10110">
    <property type="entry name" value="GPDPase_memb"/>
    <property type="match status" value="1"/>
</dbReference>
<dbReference type="AlphaFoldDB" id="A0A8G2HSV8"/>
<reference evidence="4 5" key="1">
    <citation type="submission" date="2018-06" db="EMBL/GenBank/DDBJ databases">
        <authorList>
            <consortium name="Pathogen Informatics"/>
            <person name="Doyle S."/>
        </authorList>
    </citation>
    <scope>NUCLEOTIDE SEQUENCE [LARGE SCALE GENOMIC DNA]</scope>
    <source>
        <strain evidence="4 5">NCTC11819</strain>
    </source>
</reference>
<feature type="compositionally biased region" description="Polar residues" evidence="1">
    <location>
        <begin position="64"/>
        <end position="79"/>
    </location>
</feature>
<feature type="compositionally biased region" description="Polar residues" evidence="1">
    <location>
        <begin position="16"/>
        <end position="38"/>
    </location>
</feature>
<dbReference type="EMBL" id="UGGQ01000006">
    <property type="protein sequence ID" value="STO16048.1"/>
    <property type="molecule type" value="Genomic_DNA"/>
</dbReference>